<keyword evidence="1" id="KW-0472">Membrane</keyword>
<name>A0A1H4CPP6_9BACT</name>
<keyword evidence="1" id="KW-0812">Transmembrane</keyword>
<organism evidence="2 3">
    <name type="scientific">Arachidicoccus rhizosphaerae</name>
    <dbReference type="NCBI Taxonomy" id="551991"/>
    <lineage>
        <taxon>Bacteria</taxon>
        <taxon>Pseudomonadati</taxon>
        <taxon>Bacteroidota</taxon>
        <taxon>Chitinophagia</taxon>
        <taxon>Chitinophagales</taxon>
        <taxon>Chitinophagaceae</taxon>
        <taxon>Arachidicoccus</taxon>
    </lineage>
</organism>
<evidence type="ECO:0000313" key="3">
    <source>
        <dbReference type="Proteomes" id="UP000199041"/>
    </source>
</evidence>
<dbReference type="OrthoDB" id="5829096at2"/>
<protein>
    <recommendedName>
        <fullName evidence="4">O-Antigen ligase</fullName>
    </recommendedName>
</protein>
<feature type="transmembrane region" description="Helical" evidence="1">
    <location>
        <begin position="54"/>
        <end position="73"/>
    </location>
</feature>
<feature type="transmembrane region" description="Helical" evidence="1">
    <location>
        <begin position="359"/>
        <end position="382"/>
    </location>
</feature>
<proteinExistence type="predicted"/>
<feature type="transmembrane region" description="Helical" evidence="1">
    <location>
        <begin position="79"/>
        <end position="104"/>
    </location>
</feature>
<evidence type="ECO:0000256" key="1">
    <source>
        <dbReference type="SAM" id="Phobius"/>
    </source>
</evidence>
<gene>
    <name evidence="2" type="ORF">SAMN05192529_13428</name>
</gene>
<evidence type="ECO:0000313" key="2">
    <source>
        <dbReference type="EMBL" id="SEA62337.1"/>
    </source>
</evidence>
<feature type="transmembrane region" description="Helical" evidence="1">
    <location>
        <begin position="241"/>
        <end position="263"/>
    </location>
</feature>
<feature type="transmembrane region" description="Helical" evidence="1">
    <location>
        <begin position="329"/>
        <end position="353"/>
    </location>
</feature>
<keyword evidence="3" id="KW-1185">Reference proteome</keyword>
<feature type="transmembrane region" description="Helical" evidence="1">
    <location>
        <begin position="182"/>
        <end position="200"/>
    </location>
</feature>
<dbReference type="Proteomes" id="UP000199041">
    <property type="component" value="Unassembled WGS sequence"/>
</dbReference>
<accession>A0A1H4CPP6</accession>
<feature type="transmembrane region" description="Helical" evidence="1">
    <location>
        <begin position="207"/>
        <end position="235"/>
    </location>
</feature>
<dbReference type="EMBL" id="FNQY01000034">
    <property type="protein sequence ID" value="SEA62337.1"/>
    <property type="molecule type" value="Genomic_DNA"/>
</dbReference>
<evidence type="ECO:0008006" key="4">
    <source>
        <dbReference type="Google" id="ProtNLM"/>
    </source>
</evidence>
<dbReference type="AlphaFoldDB" id="A0A1H4CPP6"/>
<sequence>MIITYRNKLSPNFLIVGIFQLTLISHGIFVWASGLFFIFLFVQVEKEPIKKRALFESIVFLILLVFSIIRFGFFLSGKILPYFVSAFWGNLSLYILCILAWLVLRSIEIGKFRNSLKNVYAPILKIHVAIFYFQFIVYLFFAHYIDFLEPFTGQQSRYNANFAVIQGIHVVRCTGLFVEPSTYSGVVLFLVSLLLICNGFKKNRRLLVFAIISIFLSFSTAAVIIASLFVVYILISERYSLKAYIYIIISTLLLAFFAGGKIIDFYNAQDSRYNQASGLRYRFIEVVLNRNNDEALFAKGAFALENKLALSTTGDNGNKSIASLNDSGLLFFLWAKFGFLGIFYFVILCLWQLKSSRKNLVFFLFVSSTKVTIFCPLFVLYFSFTAFKDINLLDVYSRLRQTQESSKEKNKLEVL</sequence>
<feature type="transmembrane region" description="Helical" evidence="1">
    <location>
        <begin position="13"/>
        <end position="42"/>
    </location>
</feature>
<feature type="transmembrane region" description="Helical" evidence="1">
    <location>
        <begin position="124"/>
        <end position="145"/>
    </location>
</feature>
<keyword evidence="1" id="KW-1133">Transmembrane helix</keyword>
<reference evidence="2 3" key="1">
    <citation type="submission" date="2016-10" db="EMBL/GenBank/DDBJ databases">
        <authorList>
            <person name="de Groot N.N."/>
        </authorList>
    </citation>
    <scope>NUCLEOTIDE SEQUENCE [LARGE SCALE GENOMIC DNA]</scope>
    <source>
        <strain evidence="2 3">Vu-144</strain>
    </source>
</reference>